<organism evidence="8 9">
    <name type="scientific">Clavispora lusitaniae</name>
    <name type="common">Candida lusitaniae</name>
    <dbReference type="NCBI Taxonomy" id="36911"/>
    <lineage>
        <taxon>Eukaryota</taxon>
        <taxon>Fungi</taxon>
        <taxon>Dikarya</taxon>
        <taxon>Ascomycota</taxon>
        <taxon>Saccharomycotina</taxon>
        <taxon>Pichiomycetes</taxon>
        <taxon>Metschnikowiaceae</taxon>
        <taxon>Clavispora</taxon>
    </lineage>
</organism>
<evidence type="ECO:0000256" key="4">
    <source>
        <dbReference type="ARBA" id="ARBA00022737"/>
    </source>
</evidence>
<gene>
    <name evidence="8" type="ORF">A9F13_12g00770</name>
</gene>
<feature type="compositionally biased region" description="Basic and acidic residues" evidence="7">
    <location>
        <begin position="51"/>
        <end position="89"/>
    </location>
</feature>
<dbReference type="Proteomes" id="UP000195602">
    <property type="component" value="Unassembled WGS sequence"/>
</dbReference>
<dbReference type="InterPro" id="IPR001680">
    <property type="entry name" value="WD40_rpt"/>
</dbReference>
<dbReference type="InterPro" id="IPR036322">
    <property type="entry name" value="WD40_repeat_dom_sf"/>
</dbReference>
<dbReference type="GO" id="GO:0043527">
    <property type="term" value="C:tRNA methyltransferase complex"/>
    <property type="evidence" value="ECO:0007669"/>
    <property type="project" value="TreeGrafter"/>
</dbReference>
<reference evidence="8 9" key="1">
    <citation type="submission" date="2017-04" db="EMBL/GenBank/DDBJ databases">
        <title>Draft genome of the yeast Clavispora lusitaniae type strain CBS 6936.</title>
        <authorList>
            <person name="Durrens P."/>
            <person name="Klopp C."/>
            <person name="Biteau N."/>
            <person name="Fitton-Ouhabi V."/>
            <person name="Dementhon K."/>
            <person name="Accoceberry I."/>
            <person name="Sherman D.J."/>
            <person name="Noel T."/>
        </authorList>
    </citation>
    <scope>NUCLEOTIDE SEQUENCE [LARGE SCALE GENOMIC DNA]</scope>
    <source>
        <strain evidence="8 9">CBS 6936</strain>
    </source>
</reference>
<dbReference type="HAMAP" id="MF_03056">
    <property type="entry name" value="TRM82"/>
    <property type="match status" value="1"/>
</dbReference>
<evidence type="ECO:0000256" key="5">
    <source>
        <dbReference type="ARBA" id="ARBA00023242"/>
    </source>
</evidence>
<dbReference type="GO" id="GO:0005829">
    <property type="term" value="C:cytosol"/>
    <property type="evidence" value="ECO:0007669"/>
    <property type="project" value="TreeGrafter"/>
</dbReference>
<evidence type="ECO:0000256" key="2">
    <source>
        <dbReference type="ARBA" id="ARBA00022574"/>
    </source>
</evidence>
<dbReference type="AlphaFoldDB" id="A0AA91PXX3"/>
<comment type="subcellular location">
    <subcellularLocation>
        <location evidence="1 6">Nucleus</location>
    </subcellularLocation>
</comment>
<dbReference type="KEGG" id="clus:A9F13_12g00770"/>
<evidence type="ECO:0000313" key="9">
    <source>
        <dbReference type="Proteomes" id="UP000195602"/>
    </source>
</evidence>
<evidence type="ECO:0000313" key="8">
    <source>
        <dbReference type="EMBL" id="OVF07552.1"/>
    </source>
</evidence>
<evidence type="ECO:0000256" key="6">
    <source>
        <dbReference type="HAMAP-Rule" id="MF_03056"/>
    </source>
</evidence>
<dbReference type="Gene3D" id="2.130.10.10">
    <property type="entry name" value="YVTN repeat-like/Quinoprotein amine dehydrogenase"/>
    <property type="match status" value="1"/>
</dbReference>
<comment type="caution">
    <text evidence="8">The sequence shown here is derived from an EMBL/GenBank/DDBJ whole genome shotgun (WGS) entry which is preliminary data.</text>
</comment>
<dbReference type="GO" id="GO:0106004">
    <property type="term" value="P:tRNA (guanine-N7)-methylation"/>
    <property type="evidence" value="ECO:0007669"/>
    <property type="project" value="UniProtKB-UniRule"/>
</dbReference>
<dbReference type="EMBL" id="LYUB02000012">
    <property type="protein sequence ID" value="OVF07552.1"/>
    <property type="molecule type" value="Genomic_DNA"/>
</dbReference>
<keyword evidence="5 6" id="KW-0539">Nucleus</keyword>
<comment type="function">
    <text evidence="6">Required for the formation of N(7)-methylguanine at position 46 (m7G46) in tRNA. In the complex, it is required to stabilize and induce conformational changes of the catalytic subunit.</text>
</comment>
<keyword evidence="3 6" id="KW-0819">tRNA processing</keyword>
<evidence type="ECO:0000256" key="3">
    <source>
        <dbReference type="ARBA" id="ARBA00022694"/>
    </source>
</evidence>
<dbReference type="InterPro" id="IPR028884">
    <property type="entry name" value="Trm82"/>
</dbReference>
<sequence length="431" mass="48903">MKHPFQILVADKNGEHLFVGVKNHVLVYRLSDGALVGSWVDTVDLQSVQEQKFKEKRKEEAAKEQTKEGSPEDSEQPKKKAKTNKKEPKVPVPGPGAPTIYNYIRSLTLTRNEKYLIGTTDSDKAAVLFEIDFGHENCLKLVKRQVFPKRPCAVSTTMDDSDLIVADKFGDVYSLPIDGAEPLDEKALVPILGHVSMLSDVLVAEHDKRQYILTGDRDEHIKITNYPKSYVVKHWLFGHHEFVSCLHICEFDDDLLISGGGDDYLVLWKWFTKENLAQVDLRSLVQPFLTEEHLPPTRFLADDSPMEISVAKVATCTINGIRLIVVLCENTKCLLTFEVKEDFSVEHKQTLSSEHKLVDFVIVKNTIYAAIDTESDDELLELFKFNDSSILEHTSSDIIKKISVASDCEVESRADFYPLYYISSLRKRSEH</sequence>
<keyword evidence="2 6" id="KW-0853">WD repeat</keyword>
<dbReference type="GO" id="GO:0005634">
    <property type="term" value="C:nucleus"/>
    <property type="evidence" value="ECO:0007669"/>
    <property type="project" value="UniProtKB-SubCell"/>
</dbReference>
<dbReference type="SUPFAM" id="SSF50978">
    <property type="entry name" value="WD40 repeat-like"/>
    <property type="match status" value="1"/>
</dbReference>
<name>A0AA91PXX3_CLALS</name>
<dbReference type="PANTHER" id="PTHR16288">
    <property type="entry name" value="WD40 REPEAT PROTEIN 4"/>
    <property type="match status" value="1"/>
</dbReference>
<proteinExistence type="inferred from homology"/>
<accession>A0AA91PXX3</accession>
<comment type="pathway">
    <text evidence="6">tRNA modification; N(7)-methylguanine-tRNA biosynthesis.</text>
</comment>
<evidence type="ECO:0000256" key="1">
    <source>
        <dbReference type="ARBA" id="ARBA00004123"/>
    </source>
</evidence>
<dbReference type="InterPro" id="IPR015943">
    <property type="entry name" value="WD40/YVTN_repeat-like_dom_sf"/>
</dbReference>
<protein>
    <submittedName>
        <fullName evidence="8">tRNA (Guanine-N(7)-)-methyltransferase non-catalytic subunit</fullName>
    </submittedName>
</protein>
<keyword evidence="4 6" id="KW-0677">Repeat</keyword>
<dbReference type="PANTHER" id="PTHR16288:SF0">
    <property type="entry name" value="TRNA (GUANINE-N(7)-)-METHYLTRANSFERASE NON-CATALYTIC SUBUNIT WDR4"/>
    <property type="match status" value="1"/>
</dbReference>
<dbReference type="SMART" id="SM00320">
    <property type="entry name" value="WD40"/>
    <property type="match status" value="2"/>
</dbReference>
<feature type="region of interest" description="Disordered" evidence="7">
    <location>
        <begin position="51"/>
        <end position="94"/>
    </location>
</feature>
<comment type="similarity">
    <text evidence="6">Belongs to the WD repeat TRM82 family.</text>
</comment>
<evidence type="ECO:0000256" key="7">
    <source>
        <dbReference type="SAM" id="MobiDB-lite"/>
    </source>
</evidence>